<dbReference type="EMBL" id="KQ964245">
    <property type="protein sequence ID" value="KXJ96493.1"/>
    <property type="molecule type" value="Genomic_DNA"/>
</dbReference>
<evidence type="ECO:0008006" key="3">
    <source>
        <dbReference type="Google" id="ProtNLM"/>
    </source>
</evidence>
<proteinExistence type="predicted"/>
<accession>A0A136JH55</accession>
<keyword evidence="2" id="KW-1185">Reference proteome</keyword>
<dbReference type="AlphaFoldDB" id="A0A136JH55"/>
<name>A0A136JH55_9PEZI</name>
<evidence type="ECO:0000313" key="1">
    <source>
        <dbReference type="EMBL" id="KXJ96493.1"/>
    </source>
</evidence>
<gene>
    <name evidence="1" type="ORF">Micbo1qcDRAFT_170314</name>
</gene>
<dbReference type="InParanoid" id="A0A136JH55"/>
<protein>
    <recommendedName>
        <fullName evidence="3">BTB domain-containing protein</fullName>
    </recommendedName>
</protein>
<dbReference type="OrthoDB" id="5275938at2759"/>
<evidence type="ECO:0000313" key="2">
    <source>
        <dbReference type="Proteomes" id="UP000070501"/>
    </source>
</evidence>
<reference evidence="2" key="1">
    <citation type="submission" date="2016-02" db="EMBL/GenBank/DDBJ databases">
        <title>Draft genome sequence of Microdochium bolleyi, a fungal endophyte of beachgrass.</title>
        <authorList>
            <consortium name="DOE Joint Genome Institute"/>
            <person name="David A.S."/>
            <person name="May G."/>
            <person name="Haridas S."/>
            <person name="Lim J."/>
            <person name="Wang M."/>
            <person name="Labutti K."/>
            <person name="Lipzen A."/>
            <person name="Barry K."/>
            <person name="Grigoriev I.V."/>
        </authorList>
    </citation>
    <scope>NUCLEOTIDE SEQUENCE [LARGE SCALE GENOMIC DNA]</scope>
    <source>
        <strain evidence="2">J235TASD1</strain>
    </source>
</reference>
<sequence>MFPAPVYAKKRKWESHEANLPANVPVHTLDNEGDVFLHVGEKVGTETGEGQECVFRVCSRALVRHSYGFRSILHGSYETIESQTGKSKWIVSLPGDMPTPMGHMLELMHGNTASFIGAEVTTRPDAVRTASLLVVANKYSCMRLLGPFLPQWVRDYEAYAKSFDGLKPSKESSIRLLHTACILAQLGAGDAYVQAMTRLVRTLSSDWNGRVPASIASIAPESLQDFVSKASHVTKKNILELMKRDIDLLSSNYPINPSAKAANIVHRCDTPSERAWCAMASLEYLRSKLKRAGLWPLHLCLETKVNPQELHQTICDMAAQNPNQQCNRHKWSSSNVSLAEWQNPGLRVVKYKYEYEASESEKAHMRRRLSVLGASSL</sequence>
<organism evidence="1 2">
    <name type="scientific">Microdochium bolleyi</name>
    <dbReference type="NCBI Taxonomy" id="196109"/>
    <lineage>
        <taxon>Eukaryota</taxon>
        <taxon>Fungi</taxon>
        <taxon>Dikarya</taxon>
        <taxon>Ascomycota</taxon>
        <taxon>Pezizomycotina</taxon>
        <taxon>Sordariomycetes</taxon>
        <taxon>Xylariomycetidae</taxon>
        <taxon>Xylariales</taxon>
        <taxon>Microdochiaceae</taxon>
        <taxon>Microdochium</taxon>
    </lineage>
</organism>
<dbReference type="Proteomes" id="UP000070501">
    <property type="component" value="Unassembled WGS sequence"/>
</dbReference>